<feature type="domain" description="RNase H type-1" evidence="2">
    <location>
        <begin position="213"/>
        <end position="357"/>
    </location>
</feature>
<dbReference type="CDD" id="cd09276">
    <property type="entry name" value="Rnase_HI_RT_non_LTR"/>
    <property type="match status" value="1"/>
</dbReference>
<evidence type="ECO:0000313" key="3">
    <source>
        <dbReference type="EMBL" id="KAF0302632.1"/>
    </source>
</evidence>
<dbReference type="SUPFAM" id="SSF53098">
    <property type="entry name" value="Ribonuclease H-like"/>
    <property type="match status" value="1"/>
</dbReference>
<evidence type="ECO:0000256" key="1">
    <source>
        <dbReference type="SAM" id="MobiDB-lite"/>
    </source>
</evidence>
<dbReference type="InterPro" id="IPR036397">
    <property type="entry name" value="RNaseH_sf"/>
</dbReference>
<dbReference type="GO" id="GO:0003676">
    <property type="term" value="F:nucleic acid binding"/>
    <property type="evidence" value="ECO:0007669"/>
    <property type="project" value="InterPro"/>
</dbReference>
<organism evidence="3 4">
    <name type="scientific">Amphibalanus amphitrite</name>
    <name type="common">Striped barnacle</name>
    <name type="synonym">Balanus amphitrite</name>
    <dbReference type="NCBI Taxonomy" id="1232801"/>
    <lineage>
        <taxon>Eukaryota</taxon>
        <taxon>Metazoa</taxon>
        <taxon>Ecdysozoa</taxon>
        <taxon>Arthropoda</taxon>
        <taxon>Crustacea</taxon>
        <taxon>Multicrustacea</taxon>
        <taxon>Cirripedia</taxon>
        <taxon>Thoracica</taxon>
        <taxon>Thoracicalcarea</taxon>
        <taxon>Balanomorpha</taxon>
        <taxon>Balanoidea</taxon>
        <taxon>Balanidae</taxon>
        <taxon>Amphibalaninae</taxon>
        <taxon>Amphibalanus</taxon>
    </lineage>
</organism>
<dbReference type="PROSITE" id="PS50879">
    <property type="entry name" value="RNASE_H_1"/>
    <property type="match status" value="1"/>
</dbReference>
<comment type="caution">
    <text evidence="3">The sequence shown here is derived from an EMBL/GenBank/DDBJ whole genome shotgun (WGS) entry which is preliminary data.</text>
</comment>
<dbReference type="EMBL" id="VIIS01001039">
    <property type="protein sequence ID" value="KAF0302632.1"/>
    <property type="molecule type" value="Genomic_DNA"/>
</dbReference>
<dbReference type="Pfam" id="PF00075">
    <property type="entry name" value="RNase_H"/>
    <property type="match status" value="1"/>
</dbReference>
<dbReference type="InterPro" id="IPR002156">
    <property type="entry name" value="RNaseH_domain"/>
</dbReference>
<name>A0A6A4WIT9_AMPAM</name>
<dbReference type="Proteomes" id="UP000440578">
    <property type="component" value="Unassembled WGS sequence"/>
</dbReference>
<protein>
    <recommendedName>
        <fullName evidence="2">RNase H type-1 domain-containing protein</fullName>
    </recommendedName>
</protein>
<proteinExistence type="predicted"/>
<accession>A0A6A4WIT9</accession>
<dbReference type="Gene3D" id="3.30.420.10">
    <property type="entry name" value="Ribonuclease H-like superfamily/Ribonuclease H"/>
    <property type="match status" value="1"/>
</dbReference>
<dbReference type="OrthoDB" id="6369833at2759"/>
<evidence type="ECO:0000313" key="4">
    <source>
        <dbReference type="Proteomes" id="UP000440578"/>
    </source>
</evidence>
<feature type="region of interest" description="Disordered" evidence="1">
    <location>
        <begin position="515"/>
        <end position="560"/>
    </location>
</feature>
<keyword evidence="4" id="KW-1185">Reference proteome</keyword>
<feature type="compositionally biased region" description="Basic residues" evidence="1">
    <location>
        <begin position="518"/>
        <end position="532"/>
    </location>
</feature>
<sequence>MSELLHFGEHCTNLKRKARPRTTQLRKLTGHSWGLQEHHLRAVANGYVRGAIEYAAAAWLPAASRSHLELVDRELRAAARAVTGCPRSAPTHALMAEAGLPTAEMRRATLATRLLARASALPAGDPLWELAEASRPCRLRNITGWRDEGRRTLDALGVTASQVEPMVVAQLPPWTSSEGITISCAVPPDCVRSAGDQARRAAAEAMLADLPGAERATWVWSDGLAEGGTVRGGGGALIVLPAGAEWTVKTPAGALCSSTRAELVALRAALEEIAESDLTPDQDTHPDTIIVCLDSRAAQQTVDAGPAAQTSQLGDAIWRLLMQLANRGRRLHLQWVPAHCGLPGNEQADMLAMEAAELEQTNAPPPPLDVKSITRAAARSARRSWQESLPGGWYRSIFPDRTLPAPVRLDSREAAVDIHQLRAGHWSVSTQYLHRIGRRPTPDCPGCMDTACPAARCLVCGEEADTPQHVLLRCPCLCGAHLWLARCLPRYADYSTCRAPRWSISRNIRNNGAINKGVGHKIKKPNAKKSSKKFTNIRPFGEFPPSPKGRQRATPRLAEH</sequence>
<evidence type="ECO:0000259" key="2">
    <source>
        <dbReference type="PROSITE" id="PS50879"/>
    </source>
</evidence>
<reference evidence="3 4" key="1">
    <citation type="submission" date="2019-07" db="EMBL/GenBank/DDBJ databases">
        <title>Draft genome assembly of a fouling barnacle, Amphibalanus amphitrite (Darwin, 1854): The first reference genome for Thecostraca.</title>
        <authorList>
            <person name="Kim W."/>
        </authorList>
    </citation>
    <scope>NUCLEOTIDE SEQUENCE [LARGE SCALE GENOMIC DNA]</scope>
    <source>
        <strain evidence="3">SNU_AA5</strain>
        <tissue evidence="3">Soma without cirri and trophi</tissue>
    </source>
</reference>
<gene>
    <name evidence="3" type="ORF">FJT64_025280</name>
</gene>
<dbReference type="AlphaFoldDB" id="A0A6A4WIT9"/>
<dbReference type="GO" id="GO:0004523">
    <property type="term" value="F:RNA-DNA hybrid ribonuclease activity"/>
    <property type="evidence" value="ECO:0007669"/>
    <property type="project" value="InterPro"/>
</dbReference>
<dbReference type="InterPro" id="IPR012337">
    <property type="entry name" value="RNaseH-like_sf"/>
</dbReference>